<feature type="region of interest" description="Disordered" evidence="1">
    <location>
        <begin position="437"/>
        <end position="469"/>
    </location>
</feature>
<gene>
    <name evidence="2" type="ORF">CGXH109_LOCUS127078</name>
</gene>
<evidence type="ECO:0000256" key="1">
    <source>
        <dbReference type="SAM" id="MobiDB-lite"/>
    </source>
</evidence>
<proteinExistence type="predicted"/>
<evidence type="ECO:0000313" key="3">
    <source>
        <dbReference type="Proteomes" id="UP001152533"/>
    </source>
</evidence>
<feature type="compositionally biased region" description="Low complexity" evidence="1">
    <location>
        <begin position="1"/>
        <end position="14"/>
    </location>
</feature>
<organism evidence="2 3">
    <name type="scientific">Colletotrichum noveboracense</name>
    <dbReference type="NCBI Taxonomy" id="2664923"/>
    <lineage>
        <taxon>Eukaryota</taxon>
        <taxon>Fungi</taxon>
        <taxon>Dikarya</taxon>
        <taxon>Ascomycota</taxon>
        <taxon>Pezizomycotina</taxon>
        <taxon>Sordariomycetes</taxon>
        <taxon>Hypocreomycetidae</taxon>
        <taxon>Glomerellales</taxon>
        <taxon>Glomerellaceae</taxon>
        <taxon>Colletotrichum</taxon>
        <taxon>Colletotrichum gloeosporioides species complex</taxon>
    </lineage>
</organism>
<sequence length="469" mass="53673">MAPPTNEAAAAAPGADGGSKQDNRPAKRRKVKDTAAEEDVEHVCKGKDKSAWVEFEYSVFHTVGPINAQAVRRLPKPDLEVLLPQTLPETEYDQDWSADDETALQSSWQADPYRLDLIGYKDADIGKAFRQTLRSFGITPFELISDKFGLVYGGNIGKIRDKWAPKFSLTLYHLIPHPLWGKDPRLLAIALQYTSILRNRDLRSWKLIRPNEDPFFKIFEEVRKRLKKQSTPSIFSLFLTALEEVVEVEARVDITDKDGPVSVYTISRYDLESVQKALNGTAYMGIPSFLPRELIKEHMYNSSTDNPPLGPSALITYIERALIAVRRHKAKADNRSKRLGDQQQTDQEQRDTVWGPSVNSEETGSILRQKDERIAALEQQLNEMNPLKQQLNEKDELLKQQLNETKLLKQQLTENEEFFQHQLSEKEELLAQQTSSITELKESLHRKDEEMSRRTRELAELGSLWDSRS</sequence>
<reference evidence="2" key="1">
    <citation type="submission" date="2022-08" db="EMBL/GenBank/DDBJ databases">
        <authorList>
            <person name="Giroux E."/>
            <person name="Giroux E."/>
        </authorList>
    </citation>
    <scope>NUCLEOTIDE SEQUENCE</scope>
    <source>
        <strain evidence="2">H1091258</strain>
    </source>
</reference>
<accession>A0A9W4WLQ6</accession>
<dbReference type="EMBL" id="CAMGZC010001651">
    <property type="protein sequence ID" value="CAI0653385.1"/>
    <property type="molecule type" value="Genomic_DNA"/>
</dbReference>
<comment type="caution">
    <text evidence="2">The sequence shown here is derived from an EMBL/GenBank/DDBJ whole genome shotgun (WGS) entry which is preliminary data.</text>
</comment>
<evidence type="ECO:0000313" key="2">
    <source>
        <dbReference type="EMBL" id="CAI0653385.1"/>
    </source>
</evidence>
<feature type="region of interest" description="Disordered" evidence="1">
    <location>
        <begin position="332"/>
        <end position="367"/>
    </location>
</feature>
<feature type="region of interest" description="Disordered" evidence="1">
    <location>
        <begin position="1"/>
        <end position="38"/>
    </location>
</feature>
<name>A0A9W4WLQ6_9PEZI</name>
<dbReference type="AlphaFoldDB" id="A0A9W4WLQ6"/>
<keyword evidence="3" id="KW-1185">Reference proteome</keyword>
<dbReference type="Proteomes" id="UP001152533">
    <property type="component" value="Unassembled WGS sequence"/>
</dbReference>
<protein>
    <submittedName>
        <fullName evidence="2">Uncharacterized protein</fullName>
    </submittedName>
</protein>
<feature type="compositionally biased region" description="Basic and acidic residues" evidence="1">
    <location>
        <begin position="439"/>
        <end position="459"/>
    </location>
</feature>